<dbReference type="PROSITE" id="PS50020">
    <property type="entry name" value="WW_DOMAIN_2"/>
    <property type="match status" value="2"/>
</dbReference>
<dbReference type="InterPro" id="IPR036291">
    <property type="entry name" value="NAD(P)-bd_dom_sf"/>
</dbReference>
<dbReference type="SMART" id="SM00456">
    <property type="entry name" value="WW"/>
    <property type="match status" value="2"/>
</dbReference>
<evidence type="ECO:0000256" key="8">
    <source>
        <dbReference type="ARBA" id="ARBA00023002"/>
    </source>
</evidence>
<accession>A0A7R8WLX3</accession>
<dbReference type="Gene3D" id="2.20.70.10">
    <property type="match status" value="2"/>
</dbReference>
<dbReference type="GO" id="GO:0016055">
    <property type="term" value="P:Wnt signaling pathway"/>
    <property type="evidence" value="ECO:0007669"/>
    <property type="project" value="UniProtKB-KW"/>
</dbReference>
<feature type="compositionally biased region" description="Basic and acidic residues" evidence="11">
    <location>
        <begin position="21"/>
        <end position="31"/>
    </location>
</feature>
<feature type="compositionally biased region" description="Basic and acidic residues" evidence="11">
    <location>
        <begin position="1"/>
        <end position="11"/>
    </location>
</feature>
<proteinExistence type="inferred from homology"/>
<evidence type="ECO:0000256" key="7">
    <source>
        <dbReference type="ARBA" id="ARBA00022857"/>
    </source>
</evidence>
<organism evidence="12">
    <name type="scientific">Cyprideis torosa</name>
    <dbReference type="NCBI Taxonomy" id="163714"/>
    <lineage>
        <taxon>Eukaryota</taxon>
        <taxon>Metazoa</taxon>
        <taxon>Ecdysozoa</taxon>
        <taxon>Arthropoda</taxon>
        <taxon>Crustacea</taxon>
        <taxon>Oligostraca</taxon>
        <taxon>Ostracoda</taxon>
        <taxon>Podocopa</taxon>
        <taxon>Podocopida</taxon>
        <taxon>Cytherocopina</taxon>
        <taxon>Cytheroidea</taxon>
        <taxon>Cytherideidae</taxon>
        <taxon>Cyprideis</taxon>
    </lineage>
</organism>
<comment type="similarity">
    <text evidence="3">Belongs to the short-chain dehydrogenases/reductases (SDR) family.</text>
</comment>
<dbReference type="PANTHER" id="PTHR24320">
    <property type="entry name" value="RETINOL DEHYDROGENASE"/>
    <property type="match status" value="1"/>
</dbReference>
<dbReference type="Gene3D" id="3.40.50.720">
    <property type="entry name" value="NAD(P)-binding Rossmann-like Domain"/>
    <property type="match status" value="1"/>
</dbReference>
<dbReference type="InterPro" id="IPR036020">
    <property type="entry name" value="WW_dom_sf"/>
</dbReference>
<dbReference type="PANTHER" id="PTHR24320:SF282">
    <property type="entry name" value="WW DOMAIN-CONTAINING OXIDOREDUCTASE"/>
    <property type="match status" value="1"/>
</dbReference>
<evidence type="ECO:0000256" key="11">
    <source>
        <dbReference type="SAM" id="MobiDB-lite"/>
    </source>
</evidence>
<evidence type="ECO:0000256" key="1">
    <source>
        <dbReference type="ARBA" id="ARBA00004371"/>
    </source>
</evidence>
<dbReference type="GO" id="GO:0005764">
    <property type="term" value="C:lysosome"/>
    <property type="evidence" value="ECO:0007669"/>
    <property type="project" value="UniProtKB-SubCell"/>
</dbReference>
<evidence type="ECO:0000256" key="4">
    <source>
        <dbReference type="ARBA" id="ARBA00016094"/>
    </source>
</evidence>
<evidence type="ECO:0000256" key="2">
    <source>
        <dbReference type="ARBA" id="ARBA00004555"/>
    </source>
</evidence>
<feature type="non-terminal residue" evidence="12">
    <location>
        <position position="1"/>
    </location>
</feature>
<dbReference type="SUPFAM" id="SSF51045">
    <property type="entry name" value="WW domain"/>
    <property type="match status" value="1"/>
</dbReference>
<keyword evidence="10" id="KW-0458">Lysosome</keyword>
<reference evidence="12" key="1">
    <citation type="submission" date="2020-11" db="EMBL/GenBank/DDBJ databases">
        <authorList>
            <person name="Tran Van P."/>
        </authorList>
    </citation>
    <scope>NUCLEOTIDE SEQUENCE</scope>
</reference>
<dbReference type="EMBL" id="OB668122">
    <property type="protein sequence ID" value="CAD7234234.1"/>
    <property type="molecule type" value="Genomic_DNA"/>
</dbReference>
<dbReference type="AlphaFoldDB" id="A0A7R8WLX3"/>
<dbReference type="GO" id="GO:0016491">
    <property type="term" value="F:oxidoreductase activity"/>
    <property type="evidence" value="ECO:0007669"/>
    <property type="project" value="UniProtKB-KW"/>
</dbReference>
<keyword evidence="6" id="KW-0053">Apoptosis</keyword>
<keyword evidence="7" id="KW-0521">NADP</keyword>
<dbReference type="PROSITE" id="PS01159">
    <property type="entry name" value="WW_DOMAIN_1"/>
    <property type="match status" value="1"/>
</dbReference>
<evidence type="ECO:0000313" key="12">
    <source>
        <dbReference type="EMBL" id="CAD7234234.1"/>
    </source>
</evidence>
<gene>
    <name evidence="12" type="ORF">CTOB1V02_LOCUS12050</name>
</gene>
<keyword evidence="5" id="KW-0879">Wnt signaling pathway</keyword>
<dbReference type="Pfam" id="PF00106">
    <property type="entry name" value="adh_short"/>
    <property type="match status" value="1"/>
</dbReference>
<dbReference type="Pfam" id="PF00397">
    <property type="entry name" value="WW"/>
    <property type="match status" value="1"/>
</dbReference>
<protein>
    <recommendedName>
        <fullName evidence="4">WW domain-containing oxidoreductase</fullName>
    </recommendedName>
</protein>
<dbReference type="SUPFAM" id="SSF51735">
    <property type="entry name" value="NAD(P)-binding Rossmann-fold domains"/>
    <property type="match status" value="1"/>
</dbReference>
<name>A0A7R8WLX3_9CRUS</name>
<dbReference type="InterPro" id="IPR001202">
    <property type="entry name" value="WW_dom"/>
</dbReference>
<evidence type="ECO:0000256" key="3">
    <source>
        <dbReference type="ARBA" id="ARBA00006484"/>
    </source>
</evidence>
<evidence type="ECO:0000256" key="10">
    <source>
        <dbReference type="ARBA" id="ARBA00023228"/>
    </source>
</evidence>
<evidence type="ECO:0000256" key="5">
    <source>
        <dbReference type="ARBA" id="ARBA00022687"/>
    </source>
</evidence>
<comment type="subcellular location">
    <subcellularLocation>
        <location evidence="2">Golgi apparatus</location>
    </subcellularLocation>
    <subcellularLocation>
        <location evidence="1">Lysosome</location>
    </subcellularLocation>
</comment>
<sequence>MSGVEANHHETDSEDELPPGWEERASEEEGRVYYVNHLDQKTQWEHPRTGKQKVISSQLPPGWKKVESEDGEPPVFVNESTGQRSYADPRLAFSRERMTGMGDFRQRFDSSSTALQVLHGVDLTGLQVFITGGNCGIGFETARSLALHGARVFVGCRSVERGQAAIREMEKDREGIKVSGS</sequence>
<dbReference type="OrthoDB" id="9989144at2759"/>
<keyword evidence="9" id="KW-0333">Golgi apparatus</keyword>
<feature type="region of interest" description="Disordered" evidence="11">
    <location>
        <begin position="1"/>
        <end position="83"/>
    </location>
</feature>
<feature type="compositionally biased region" description="Basic and acidic residues" evidence="11">
    <location>
        <begin position="38"/>
        <end position="48"/>
    </location>
</feature>
<dbReference type="GO" id="GO:0005794">
    <property type="term" value="C:Golgi apparatus"/>
    <property type="evidence" value="ECO:0007669"/>
    <property type="project" value="UniProtKB-SubCell"/>
</dbReference>
<dbReference type="InterPro" id="IPR002347">
    <property type="entry name" value="SDR_fam"/>
</dbReference>
<dbReference type="CDD" id="cd00201">
    <property type="entry name" value="WW"/>
    <property type="match status" value="2"/>
</dbReference>
<evidence type="ECO:0000256" key="9">
    <source>
        <dbReference type="ARBA" id="ARBA00023034"/>
    </source>
</evidence>
<dbReference type="GO" id="GO:0006915">
    <property type="term" value="P:apoptotic process"/>
    <property type="evidence" value="ECO:0007669"/>
    <property type="project" value="UniProtKB-KW"/>
</dbReference>
<keyword evidence="8" id="KW-0560">Oxidoreductase</keyword>
<evidence type="ECO:0000256" key="6">
    <source>
        <dbReference type="ARBA" id="ARBA00022703"/>
    </source>
</evidence>